<evidence type="ECO:0000256" key="1">
    <source>
        <dbReference type="SAM" id="MobiDB-lite"/>
    </source>
</evidence>
<protein>
    <submittedName>
        <fullName evidence="2">Uncharacterized protein</fullName>
    </submittedName>
</protein>
<dbReference type="HOGENOM" id="CLU_1474994_0_0_1"/>
<dbReference type="AlphaFoldDB" id="A0A0D2CYK2"/>
<accession>A0A0D2CYK2</accession>
<dbReference type="EMBL" id="KN846957">
    <property type="protein sequence ID" value="KIW70296.1"/>
    <property type="molecule type" value="Genomic_DNA"/>
</dbReference>
<dbReference type="STRING" id="5601.A0A0D2CYK2"/>
<reference evidence="2 3" key="1">
    <citation type="submission" date="2015-01" db="EMBL/GenBank/DDBJ databases">
        <title>The Genome Sequence of Capronia semiimmersa CBS27337.</title>
        <authorList>
            <consortium name="The Broad Institute Genomics Platform"/>
            <person name="Cuomo C."/>
            <person name="de Hoog S."/>
            <person name="Gorbushina A."/>
            <person name="Stielow B."/>
            <person name="Teixiera M."/>
            <person name="Abouelleil A."/>
            <person name="Chapman S.B."/>
            <person name="Priest M."/>
            <person name="Young S.K."/>
            <person name="Wortman J."/>
            <person name="Nusbaum C."/>
            <person name="Birren B."/>
        </authorList>
    </citation>
    <scope>NUCLEOTIDE SEQUENCE [LARGE SCALE GENOMIC DNA]</scope>
    <source>
        <strain evidence="2 3">CBS 27337</strain>
    </source>
</reference>
<feature type="compositionally biased region" description="Polar residues" evidence="1">
    <location>
        <begin position="1"/>
        <end position="22"/>
    </location>
</feature>
<evidence type="ECO:0000313" key="3">
    <source>
        <dbReference type="Proteomes" id="UP000054266"/>
    </source>
</evidence>
<feature type="region of interest" description="Disordered" evidence="1">
    <location>
        <begin position="1"/>
        <end position="42"/>
    </location>
</feature>
<keyword evidence="3" id="KW-1185">Reference proteome</keyword>
<name>A0A0D2CYK2_9EURO</name>
<organism evidence="2 3">
    <name type="scientific">Phialophora macrospora</name>
    <dbReference type="NCBI Taxonomy" id="1851006"/>
    <lineage>
        <taxon>Eukaryota</taxon>
        <taxon>Fungi</taxon>
        <taxon>Dikarya</taxon>
        <taxon>Ascomycota</taxon>
        <taxon>Pezizomycotina</taxon>
        <taxon>Eurotiomycetes</taxon>
        <taxon>Chaetothyriomycetidae</taxon>
        <taxon>Chaetothyriales</taxon>
        <taxon>Herpotrichiellaceae</taxon>
        <taxon>Phialophora</taxon>
    </lineage>
</organism>
<gene>
    <name evidence="2" type="ORF">PV04_02581</name>
</gene>
<dbReference type="Proteomes" id="UP000054266">
    <property type="component" value="Unassembled WGS sequence"/>
</dbReference>
<proteinExistence type="predicted"/>
<sequence>MPVSTPGQRTHNLWHSDTTTPIHQLPTPVDLNSRQDRSTGREGISYRLQEMTYDQTSLSEGLSVTPASSSNYLAINEAQPSNMTGPAEDATSRQSNLSLITPESQKSNAETNDITYNYNSMSSHISQLRGPSGELRPGALYCQTTMLPRREAGSDDCSPDCASCQTESTRTSFTSMTSTSTGC</sequence>
<evidence type="ECO:0000313" key="2">
    <source>
        <dbReference type="EMBL" id="KIW70296.1"/>
    </source>
</evidence>